<reference evidence="2 3" key="1">
    <citation type="submission" date="2015-01" db="EMBL/GenBank/DDBJ databases">
        <title>Genome sequence of the anaerobic bacterium Geobacter soli GSS01, a dissimilatory Fe(III) reducer from soil.</title>
        <authorList>
            <person name="Yang G."/>
            <person name="Zhou S."/>
        </authorList>
    </citation>
    <scope>NUCLEOTIDE SEQUENCE [LARGE SCALE GENOMIC DNA]</scope>
    <source>
        <strain evidence="2 3">GSS01</strain>
    </source>
</reference>
<protein>
    <submittedName>
        <fullName evidence="2">Lipoprotein</fullName>
    </submittedName>
</protein>
<evidence type="ECO:0000313" key="3">
    <source>
        <dbReference type="Proteomes" id="UP000031433"/>
    </source>
</evidence>
<keyword evidence="1" id="KW-0732">Signal</keyword>
<name>A0A0C1QPY1_9BACT</name>
<gene>
    <name evidence="2" type="ORF">SE37_08875</name>
</gene>
<evidence type="ECO:0000313" key="2">
    <source>
        <dbReference type="EMBL" id="KIE42737.1"/>
    </source>
</evidence>
<feature type="chain" id="PRO_5002155382" evidence="1">
    <location>
        <begin position="27"/>
        <end position="703"/>
    </location>
</feature>
<accession>A0A0C1QPY1</accession>
<dbReference type="SUPFAM" id="SSF56935">
    <property type="entry name" value="Porins"/>
    <property type="match status" value="2"/>
</dbReference>
<keyword evidence="3" id="KW-1185">Reference proteome</keyword>
<comment type="caution">
    <text evidence="2">The sequence shown here is derived from an EMBL/GenBank/DDBJ whole genome shotgun (WGS) entry which is preliminary data.</text>
</comment>
<dbReference type="AlphaFoldDB" id="A0A0C1QPY1"/>
<organism evidence="2 3">
    <name type="scientific">Geobacter soli</name>
    <dbReference type="NCBI Taxonomy" id="1510391"/>
    <lineage>
        <taxon>Bacteria</taxon>
        <taxon>Pseudomonadati</taxon>
        <taxon>Thermodesulfobacteriota</taxon>
        <taxon>Desulfuromonadia</taxon>
        <taxon>Geobacterales</taxon>
        <taxon>Geobacteraceae</taxon>
        <taxon>Geobacter</taxon>
    </lineage>
</organism>
<dbReference type="RefSeq" id="WP_039645575.1">
    <property type="nucleotide sequence ID" value="NZ_JXBL01000001.1"/>
</dbReference>
<dbReference type="EMBL" id="JXBL01000001">
    <property type="protein sequence ID" value="KIE42737.1"/>
    <property type="molecule type" value="Genomic_DNA"/>
</dbReference>
<feature type="signal peptide" evidence="1">
    <location>
        <begin position="1"/>
        <end position="26"/>
    </location>
</feature>
<evidence type="ECO:0000256" key="1">
    <source>
        <dbReference type="SAM" id="SignalP"/>
    </source>
</evidence>
<keyword evidence="2" id="KW-0449">Lipoprotein</keyword>
<dbReference type="Proteomes" id="UP000031433">
    <property type="component" value="Unassembled WGS sequence"/>
</dbReference>
<dbReference type="Gene3D" id="2.40.160.10">
    <property type="entry name" value="Porin"/>
    <property type="match status" value="1"/>
</dbReference>
<sequence length="703" mass="78730">MKELVRLRATLAAAFVLLAAAIPAGAGGEELAVAAEPEELSYTAAVPLESVTEEGEYVEVPLEEVDVRTREIVDLSAGYRFVDVSREGRRAAEYDRLRSSGAGRFTAGSVGRDLKLVVEGEYLNTKDYNASLLFDYKGYYRLNLRTEALYHNLDHETPHVPIATDLNPADEYGMYVRQDSVNFRYKFHDYPIHLNLGHWMLVRDGYSQLRFSDYGFDESPDPADLDANNQDRRNRLLFRTRPVKNHTQEGTIGFDAHLGPVNILYTFLIRQLDDGIAPPGFQFAPRYGENGALIRSAGLIQHNTTPESRYYSHTAKLYTSLTGGIIGSASYSYGKRDNQSSLTTVAGADQTSNTLQNVAGDFVYTPCQWFSFSVKYRHQEIDRDTPSVVQVPSLSNPVVGVRSGMDTRRDVVSANFSLRPNTILTVNGEYRGDFLQRSNTGTDVDRWRLPDTTSSNRGTMTLLYRPFKGMRLRALYAYTATDSPSYGTEAENRHEGNILASYTMAGRWGISASYKIVRENNDHITQDVTTFDDPPLHGTLTLPRDRRSVHGAASVWFAPLEPLMVSVSAGYLRDHSDQAILLSRFLLGGYAGTQYTSEAQIVSLNASYRFTERVDLSLALQQVRSLSDFKPEDTTADGISTFLIRDVSRAKTIENSLSARVNYHLSRLVSCGLDYSYRDYDNKLSSLYEGNVHQVTALVRAKW</sequence>
<proteinExistence type="predicted"/>
<dbReference type="InterPro" id="IPR023614">
    <property type="entry name" value="Porin_dom_sf"/>
</dbReference>